<evidence type="ECO:0000256" key="1">
    <source>
        <dbReference type="SAM" id="Coils"/>
    </source>
</evidence>
<sequence length="169" mass="18917">MAQRRNQARHSVMRKQDSLPQVGDDFDFGSQQSNGSDDQALQLAVAQKLLVTKEKKRKETEKKFLQAAKNKLSSEISSAAAVVKNAVEESEKVYAKFVLDYASSEDSIRALWTEIRVEQQKLVELARKQRAASDALRSTTEKAQIEGMAQVKEACEETRAVISTILPFN</sequence>
<dbReference type="EMBL" id="CAVNYO010000158">
    <property type="protein sequence ID" value="CAK5269976.1"/>
    <property type="molecule type" value="Genomic_DNA"/>
</dbReference>
<evidence type="ECO:0000313" key="3">
    <source>
        <dbReference type="EMBL" id="CAK5269976.1"/>
    </source>
</evidence>
<feature type="coiled-coil region" evidence="1">
    <location>
        <begin position="43"/>
        <end position="75"/>
    </location>
</feature>
<dbReference type="Proteomes" id="UP001295794">
    <property type="component" value="Unassembled WGS sequence"/>
</dbReference>
<reference evidence="3" key="1">
    <citation type="submission" date="2023-11" db="EMBL/GenBank/DDBJ databases">
        <authorList>
            <person name="De Vega J J."/>
            <person name="De Vega J J."/>
        </authorList>
    </citation>
    <scope>NUCLEOTIDE SEQUENCE</scope>
</reference>
<accession>A0AAD2H652</accession>
<dbReference type="AlphaFoldDB" id="A0AAD2H652"/>
<organism evidence="3 4">
    <name type="scientific">Mycena citricolor</name>
    <dbReference type="NCBI Taxonomy" id="2018698"/>
    <lineage>
        <taxon>Eukaryota</taxon>
        <taxon>Fungi</taxon>
        <taxon>Dikarya</taxon>
        <taxon>Basidiomycota</taxon>
        <taxon>Agaricomycotina</taxon>
        <taxon>Agaricomycetes</taxon>
        <taxon>Agaricomycetidae</taxon>
        <taxon>Agaricales</taxon>
        <taxon>Marasmiineae</taxon>
        <taxon>Mycenaceae</taxon>
        <taxon>Mycena</taxon>
    </lineage>
</organism>
<proteinExistence type="predicted"/>
<name>A0AAD2H652_9AGAR</name>
<feature type="region of interest" description="Disordered" evidence="2">
    <location>
        <begin position="1"/>
        <end position="35"/>
    </location>
</feature>
<feature type="compositionally biased region" description="Basic residues" evidence="2">
    <location>
        <begin position="1"/>
        <end position="13"/>
    </location>
</feature>
<keyword evidence="4" id="KW-1185">Reference proteome</keyword>
<evidence type="ECO:0000313" key="4">
    <source>
        <dbReference type="Proteomes" id="UP001295794"/>
    </source>
</evidence>
<evidence type="ECO:0000256" key="2">
    <source>
        <dbReference type="SAM" id="MobiDB-lite"/>
    </source>
</evidence>
<keyword evidence="1" id="KW-0175">Coiled coil</keyword>
<comment type="caution">
    <text evidence="3">The sequence shown here is derived from an EMBL/GenBank/DDBJ whole genome shotgun (WGS) entry which is preliminary data.</text>
</comment>
<protein>
    <submittedName>
        <fullName evidence="3">Uncharacterized protein</fullName>
    </submittedName>
</protein>
<gene>
    <name evidence="3" type="ORF">MYCIT1_LOCUS14104</name>
</gene>